<organism evidence="1 2">
    <name type="scientific">Prunus mume</name>
    <name type="common">Japanese apricot</name>
    <name type="synonym">Armeniaca mume</name>
    <dbReference type="NCBI Taxonomy" id="102107"/>
    <lineage>
        <taxon>Eukaryota</taxon>
        <taxon>Viridiplantae</taxon>
        <taxon>Streptophyta</taxon>
        <taxon>Embryophyta</taxon>
        <taxon>Tracheophyta</taxon>
        <taxon>Spermatophyta</taxon>
        <taxon>Magnoliopsida</taxon>
        <taxon>eudicotyledons</taxon>
        <taxon>Gunneridae</taxon>
        <taxon>Pentapetalae</taxon>
        <taxon>rosids</taxon>
        <taxon>fabids</taxon>
        <taxon>Rosales</taxon>
        <taxon>Rosaceae</taxon>
        <taxon>Amygdaloideae</taxon>
        <taxon>Amygdaleae</taxon>
        <taxon>Prunus</taxon>
    </lineage>
</organism>
<accession>A0ABM0NS25</accession>
<dbReference type="RefSeq" id="XP_008228973.1">
    <property type="nucleotide sequence ID" value="XM_008230751.1"/>
</dbReference>
<evidence type="ECO:0000313" key="1">
    <source>
        <dbReference type="Proteomes" id="UP000694861"/>
    </source>
</evidence>
<dbReference type="InterPro" id="IPR006912">
    <property type="entry name" value="Harbinger_derived_prot"/>
</dbReference>
<protein>
    <submittedName>
        <fullName evidence="2">Uncharacterized protein LOC103328357</fullName>
    </submittedName>
</protein>
<dbReference type="Proteomes" id="UP000694861">
    <property type="component" value="Linkage group LG4"/>
</dbReference>
<dbReference type="PANTHER" id="PTHR47150">
    <property type="entry name" value="OS12G0169200 PROTEIN"/>
    <property type="match status" value="1"/>
</dbReference>
<proteinExistence type="predicted"/>
<keyword evidence="1" id="KW-1185">Reference proteome</keyword>
<dbReference type="PANTHER" id="PTHR47150:SF5">
    <property type="entry name" value="OS07G0546750 PROTEIN"/>
    <property type="match status" value="1"/>
</dbReference>
<dbReference type="GeneID" id="103328357"/>
<reference evidence="1" key="1">
    <citation type="journal article" date="2012" name="Nat. Commun.">
        <title>The genome of Prunus mume.</title>
        <authorList>
            <person name="Zhang Q."/>
            <person name="Chen W."/>
            <person name="Sun L."/>
            <person name="Zhao F."/>
            <person name="Huang B."/>
            <person name="Yang W."/>
            <person name="Tao Y."/>
            <person name="Wang J."/>
            <person name="Yuan Z."/>
            <person name="Fan G."/>
            <person name="Xing Z."/>
            <person name="Han C."/>
            <person name="Pan H."/>
            <person name="Zhong X."/>
            <person name="Shi W."/>
            <person name="Liang X."/>
            <person name="Du D."/>
            <person name="Sun F."/>
            <person name="Xu Z."/>
            <person name="Hao R."/>
            <person name="Lv T."/>
            <person name="Lv Y."/>
            <person name="Zheng Z."/>
            <person name="Sun M."/>
            <person name="Luo L."/>
            <person name="Cai M."/>
            <person name="Gao Y."/>
            <person name="Wang J."/>
            <person name="Yin Y."/>
            <person name="Xu X."/>
            <person name="Cheng T."/>
            <person name="Wang J."/>
        </authorList>
    </citation>
    <scope>NUCLEOTIDE SEQUENCE [LARGE SCALE GENOMIC DNA]</scope>
</reference>
<gene>
    <name evidence="2" type="primary">LOC103328357</name>
</gene>
<evidence type="ECO:0000313" key="2">
    <source>
        <dbReference type="RefSeq" id="XP_008228973.1"/>
    </source>
</evidence>
<sequence length="293" mass="34867">MDDYLCERPLYPPVDLCKWFDMRIELFYRILNDVVAHKLAILYPEDRRFSNARIWMLAVYGQWYLRSLNSADLYMLLHKELKNCPTAWASQFTCYKHKPIVVLEAVASYDTWIWHAFLGIAGSNNDIIWVIIWLMVSTPRWATLVKTISRRDTPKQRLFAQKQEAYRKDVERALGILQAQWAIVRGPAHMWRKEQLHSIMMTCIILHNMIVEDEYEDLDAESDDEDNCPRTSRRARARLAYELEPTITYDINRDRQTISNYMVRHNRVRASQVHHNLRNDLINHIWRCEGEGP</sequence>
<name>A0ABM0NS25_PRUMU</name>
<dbReference type="Pfam" id="PF04827">
    <property type="entry name" value="Plant_tran"/>
    <property type="match status" value="2"/>
</dbReference>
<reference evidence="2" key="2">
    <citation type="submission" date="2025-08" db="UniProtKB">
        <authorList>
            <consortium name="RefSeq"/>
        </authorList>
    </citation>
    <scope>IDENTIFICATION</scope>
</reference>